<feature type="domain" description="Peptidase M43 pregnancy-associated plasma-A" evidence="10">
    <location>
        <begin position="151"/>
        <end position="275"/>
    </location>
</feature>
<dbReference type="EMBL" id="MU006782">
    <property type="protein sequence ID" value="KAF2641940.1"/>
    <property type="molecule type" value="Genomic_DNA"/>
</dbReference>
<protein>
    <submittedName>
        <fullName evidence="11">Metalloprotease</fullName>
    </submittedName>
</protein>
<evidence type="ECO:0000256" key="8">
    <source>
        <dbReference type="ARBA" id="ARBA00023157"/>
    </source>
</evidence>
<evidence type="ECO:0000256" key="6">
    <source>
        <dbReference type="ARBA" id="ARBA00022833"/>
    </source>
</evidence>
<dbReference type="InterPro" id="IPR008754">
    <property type="entry name" value="Peptidase_M43"/>
</dbReference>
<comment type="similarity">
    <text evidence="1">Belongs to the peptidase M43B family.</text>
</comment>
<dbReference type="Proteomes" id="UP000799753">
    <property type="component" value="Unassembled WGS sequence"/>
</dbReference>
<evidence type="ECO:0000259" key="10">
    <source>
        <dbReference type="Pfam" id="PF05572"/>
    </source>
</evidence>
<keyword evidence="6" id="KW-0862">Zinc</keyword>
<name>A0A6A6S328_9PLEO</name>
<keyword evidence="2 11" id="KW-0645">Protease</keyword>
<dbReference type="InterPro" id="IPR024079">
    <property type="entry name" value="MetalloPept_cat_dom_sf"/>
</dbReference>
<evidence type="ECO:0000256" key="4">
    <source>
        <dbReference type="ARBA" id="ARBA00022729"/>
    </source>
</evidence>
<dbReference type="GO" id="GO:0006508">
    <property type="term" value="P:proteolysis"/>
    <property type="evidence" value="ECO:0007669"/>
    <property type="project" value="UniProtKB-KW"/>
</dbReference>
<dbReference type="OrthoDB" id="536211at2759"/>
<proteinExistence type="inferred from homology"/>
<gene>
    <name evidence="11" type="ORF">P280DRAFT_449293</name>
</gene>
<dbReference type="PANTHER" id="PTHR47466">
    <property type="match status" value="1"/>
</dbReference>
<dbReference type="SUPFAM" id="SSF55486">
    <property type="entry name" value="Metalloproteases ('zincins'), catalytic domain"/>
    <property type="match status" value="1"/>
</dbReference>
<feature type="signal peptide" evidence="9">
    <location>
        <begin position="1"/>
        <end position="18"/>
    </location>
</feature>
<dbReference type="AlphaFoldDB" id="A0A6A6S328"/>
<keyword evidence="12" id="KW-1185">Reference proteome</keyword>
<evidence type="ECO:0000256" key="2">
    <source>
        <dbReference type="ARBA" id="ARBA00022670"/>
    </source>
</evidence>
<keyword evidence="8" id="KW-1015">Disulfide bond</keyword>
<dbReference type="CDD" id="cd04275">
    <property type="entry name" value="ZnMc_pappalysin_like"/>
    <property type="match status" value="1"/>
</dbReference>
<dbReference type="PANTHER" id="PTHR47466:SF1">
    <property type="entry name" value="METALLOPROTEASE MEP1 (AFU_ORTHOLOGUE AFUA_1G07730)-RELATED"/>
    <property type="match status" value="1"/>
</dbReference>
<keyword evidence="4 9" id="KW-0732">Signal</keyword>
<reference evidence="11" key="1">
    <citation type="journal article" date="2020" name="Stud. Mycol.">
        <title>101 Dothideomycetes genomes: a test case for predicting lifestyles and emergence of pathogens.</title>
        <authorList>
            <person name="Haridas S."/>
            <person name="Albert R."/>
            <person name="Binder M."/>
            <person name="Bloem J."/>
            <person name="Labutti K."/>
            <person name="Salamov A."/>
            <person name="Andreopoulos B."/>
            <person name="Baker S."/>
            <person name="Barry K."/>
            <person name="Bills G."/>
            <person name="Bluhm B."/>
            <person name="Cannon C."/>
            <person name="Castanera R."/>
            <person name="Culley D."/>
            <person name="Daum C."/>
            <person name="Ezra D."/>
            <person name="Gonzalez J."/>
            <person name="Henrissat B."/>
            <person name="Kuo A."/>
            <person name="Liang C."/>
            <person name="Lipzen A."/>
            <person name="Lutzoni F."/>
            <person name="Magnuson J."/>
            <person name="Mondo S."/>
            <person name="Nolan M."/>
            <person name="Ohm R."/>
            <person name="Pangilinan J."/>
            <person name="Park H.-J."/>
            <person name="Ramirez L."/>
            <person name="Alfaro M."/>
            <person name="Sun H."/>
            <person name="Tritt A."/>
            <person name="Yoshinaga Y."/>
            <person name="Zwiers L.-H."/>
            <person name="Turgeon B."/>
            <person name="Goodwin S."/>
            <person name="Spatafora J."/>
            <person name="Crous P."/>
            <person name="Grigoriev I."/>
        </authorList>
    </citation>
    <scope>NUCLEOTIDE SEQUENCE</scope>
    <source>
        <strain evidence="11">CBS 473.64</strain>
    </source>
</reference>
<evidence type="ECO:0000313" key="12">
    <source>
        <dbReference type="Proteomes" id="UP000799753"/>
    </source>
</evidence>
<dbReference type="GO" id="GO:0046872">
    <property type="term" value="F:metal ion binding"/>
    <property type="evidence" value="ECO:0007669"/>
    <property type="project" value="UniProtKB-KW"/>
</dbReference>
<feature type="chain" id="PRO_5025362533" evidence="9">
    <location>
        <begin position="19"/>
        <end position="286"/>
    </location>
</feature>
<accession>A0A6A6S328</accession>
<evidence type="ECO:0000313" key="11">
    <source>
        <dbReference type="EMBL" id="KAF2641940.1"/>
    </source>
</evidence>
<evidence type="ECO:0000256" key="9">
    <source>
        <dbReference type="SAM" id="SignalP"/>
    </source>
</evidence>
<keyword evidence="3" id="KW-0479">Metal-binding</keyword>
<evidence type="ECO:0000256" key="1">
    <source>
        <dbReference type="ARBA" id="ARBA00008721"/>
    </source>
</evidence>
<organism evidence="11 12">
    <name type="scientific">Massarina eburnea CBS 473.64</name>
    <dbReference type="NCBI Taxonomy" id="1395130"/>
    <lineage>
        <taxon>Eukaryota</taxon>
        <taxon>Fungi</taxon>
        <taxon>Dikarya</taxon>
        <taxon>Ascomycota</taxon>
        <taxon>Pezizomycotina</taxon>
        <taxon>Dothideomycetes</taxon>
        <taxon>Pleosporomycetidae</taxon>
        <taxon>Pleosporales</taxon>
        <taxon>Massarineae</taxon>
        <taxon>Massarinaceae</taxon>
        <taxon>Massarina</taxon>
    </lineage>
</organism>
<keyword evidence="5" id="KW-0378">Hydrolase</keyword>
<dbReference type="Gene3D" id="3.40.390.10">
    <property type="entry name" value="Collagenase (Catalytic Domain)"/>
    <property type="match status" value="1"/>
</dbReference>
<sequence length="286" mass="30875">MHFKSLFLSAIAVSSATAGRTCGTKNPTNEQKLIAQNFQLKEDAALSQARLTGNGTSSVQAAINVKIYYHVVAISTAASGGYLPQSALTAQTGVLNLAYAPYQISFTQASVDYTVNTNWANDRSEGAMKKALHKGTFADLNVYFVYNSAYLGYAYYPSDLNPNNAAQVYYDGVVVVSSTVPGGTAPYNLGHTLTHESGHWFGLVHTFGDGNDGQGCSIGDFISDTPDEASAAYYCETGRDTCPTAGLDPIWNYMDYSDDDCFTGFTDGQGTRMHSQWESYRAAYQV</sequence>
<dbReference type="GO" id="GO:0008237">
    <property type="term" value="F:metallopeptidase activity"/>
    <property type="evidence" value="ECO:0007669"/>
    <property type="project" value="UniProtKB-KW"/>
</dbReference>
<evidence type="ECO:0000256" key="5">
    <source>
        <dbReference type="ARBA" id="ARBA00022801"/>
    </source>
</evidence>
<evidence type="ECO:0000256" key="3">
    <source>
        <dbReference type="ARBA" id="ARBA00022723"/>
    </source>
</evidence>
<keyword evidence="7 11" id="KW-0482">Metalloprotease</keyword>
<dbReference type="Pfam" id="PF05572">
    <property type="entry name" value="Peptidase_M43"/>
    <property type="match status" value="1"/>
</dbReference>
<evidence type="ECO:0000256" key="7">
    <source>
        <dbReference type="ARBA" id="ARBA00023049"/>
    </source>
</evidence>